<keyword evidence="1" id="KW-0472">Membrane</keyword>
<proteinExistence type="predicted"/>
<dbReference type="EMBL" id="JACAZH010000042">
    <property type="protein sequence ID" value="KAF7335218.1"/>
    <property type="molecule type" value="Genomic_DNA"/>
</dbReference>
<keyword evidence="1" id="KW-1133">Transmembrane helix</keyword>
<evidence type="ECO:0000313" key="3">
    <source>
        <dbReference type="Proteomes" id="UP000623467"/>
    </source>
</evidence>
<dbReference type="OrthoDB" id="3054590at2759"/>
<protein>
    <submittedName>
        <fullName evidence="2">Uncharacterized protein</fullName>
    </submittedName>
</protein>
<organism evidence="2 3">
    <name type="scientific">Mycena sanguinolenta</name>
    <dbReference type="NCBI Taxonomy" id="230812"/>
    <lineage>
        <taxon>Eukaryota</taxon>
        <taxon>Fungi</taxon>
        <taxon>Dikarya</taxon>
        <taxon>Basidiomycota</taxon>
        <taxon>Agaricomycotina</taxon>
        <taxon>Agaricomycetes</taxon>
        <taxon>Agaricomycetidae</taxon>
        <taxon>Agaricales</taxon>
        <taxon>Marasmiineae</taxon>
        <taxon>Mycenaceae</taxon>
        <taxon>Mycena</taxon>
    </lineage>
</organism>
<feature type="transmembrane region" description="Helical" evidence="1">
    <location>
        <begin position="45"/>
        <end position="64"/>
    </location>
</feature>
<sequence>MAPLPDVRLSYGPMLIGVFFNMILYGVFVAQALAYYQRYNRADDAWLRFFVGYLFVLETLNTGFDMGMMYQPLILEYGQQLDYFPTGASRLVSCLSPPFLPPFASHFPLRSLPVPPIRDDPCRSPPRPVPSISSPPPPSPPALYSSLRVAQMLTVCNVVFVSRAAALRGALRFLSFVPPLGFPLASCLAEMEA</sequence>
<accession>A0A8H7CH43</accession>
<comment type="caution">
    <text evidence="2">The sequence shown here is derived from an EMBL/GenBank/DDBJ whole genome shotgun (WGS) entry which is preliminary data.</text>
</comment>
<dbReference type="AlphaFoldDB" id="A0A8H7CH43"/>
<gene>
    <name evidence="2" type="ORF">MSAN_02355100</name>
</gene>
<evidence type="ECO:0000256" key="1">
    <source>
        <dbReference type="SAM" id="Phobius"/>
    </source>
</evidence>
<feature type="transmembrane region" description="Helical" evidence="1">
    <location>
        <begin position="12"/>
        <end position="33"/>
    </location>
</feature>
<keyword evidence="1" id="KW-0812">Transmembrane</keyword>
<evidence type="ECO:0000313" key="2">
    <source>
        <dbReference type="EMBL" id="KAF7335218.1"/>
    </source>
</evidence>
<reference evidence="2" key="1">
    <citation type="submission" date="2020-05" db="EMBL/GenBank/DDBJ databases">
        <title>Mycena genomes resolve the evolution of fungal bioluminescence.</title>
        <authorList>
            <person name="Tsai I.J."/>
        </authorList>
    </citation>
    <scope>NUCLEOTIDE SEQUENCE</scope>
    <source>
        <strain evidence="2">160909Yilan</strain>
    </source>
</reference>
<keyword evidence="3" id="KW-1185">Reference proteome</keyword>
<dbReference type="Proteomes" id="UP000623467">
    <property type="component" value="Unassembled WGS sequence"/>
</dbReference>
<name>A0A8H7CH43_9AGAR</name>